<dbReference type="InterPro" id="IPR010181">
    <property type="entry name" value="CGCAxxGCC_motif"/>
</dbReference>
<dbReference type="NCBIfam" id="TIGR01909">
    <property type="entry name" value="C_GCAxxG_C_C"/>
    <property type="match status" value="1"/>
</dbReference>
<evidence type="ECO:0000313" key="1">
    <source>
        <dbReference type="EMBL" id="SJZ35370.1"/>
    </source>
</evidence>
<dbReference type="AlphaFoldDB" id="A0A1T4JYV5"/>
<reference evidence="1 2" key="1">
    <citation type="submission" date="2017-02" db="EMBL/GenBank/DDBJ databases">
        <authorList>
            <person name="Peterson S.W."/>
        </authorList>
    </citation>
    <scope>NUCLEOTIDE SEQUENCE [LARGE SCALE GENOMIC DNA]</scope>
    <source>
        <strain evidence="1 2">ATCC 51222</strain>
    </source>
</reference>
<name>A0A1T4JYV5_9FIRM</name>
<gene>
    <name evidence="1" type="ORF">SAMN02745114_00187</name>
</gene>
<dbReference type="RefSeq" id="WP_078767696.1">
    <property type="nucleotide sequence ID" value="NZ_FUWW01000002.1"/>
</dbReference>
<accession>A0A1T4JYV5</accession>
<protein>
    <submittedName>
        <fullName evidence="1">C_GCAxxG_C_C family probable redox protein</fullName>
    </submittedName>
</protein>
<keyword evidence="2" id="KW-1185">Reference proteome</keyword>
<proteinExistence type="predicted"/>
<sequence length="152" mass="16511">MSKGDIAKEYFEQGYNCSQSVALAFADEVGMDSKLIARLTGGFGGGMGRMREVCGTVSGTAFVLSALYGYSDPTDADAKAQLYADVQKVAGEFKDKNGSVVCRDLLGLTQDGFDNPQPEKRTDTYYKKRPCGDLVKMSADFLEKFIADNPQK</sequence>
<dbReference type="EMBL" id="FUWW01000002">
    <property type="protein sequence ID" value="SJZ35370.1"/>
    <property type="molecule type" value="Genomic_DNA"/>
</dbReference>
<evidence type="ECO:0000313" key="2">
    <source>
        <dbReference type="Proteomes" id="UP000190657"/>
    </source>
</evidence>
<dbReference type="Pfam" id="PF09719">
    <property type="entry name" value="C_GCAxxG_C_C"/>
    <property type="match status" value="1"/>
</dbReference>
<organism evidence="1 2">
    <name type="scientific">Eubacterium coprostanoligenes</name>
    <dbReference type="NCBI Taxonomy" id="290054"/>
    <lineage>
        <taxon>Bacteria</taxon>
        <taxon>Bacillati</taxon>
        <taxon>Bacillota</taxon>
        <taxon>Clostridia</taxon>
        <taxon>Eubacteriales</taxon>
        <taxon>Eubacteriaceae</taxon>
        <taxon>Eubacterium</taxon>
    </lineage>
</organism>
<dbReference type="Proteomes" id="UP000190657">
    <property type="component" value="Unassembled WGS sequence"/>
</dbReference>
<dbReference type="STRING" id="290054.SAMN02745114_00187"/>
<dbReference type="OrthoDB" id="9791535at2"/>